<gene>
    <name evidence="1" type="ORF">C5E45_20735</name>
</gene>
<dbReference type="RefSeq" id="WP_104380269.1">
    <property type="nucleotide sequence ID" value="NZ_PSZC01000014.1"/>
</dbReference>
<evidence type="ECO:0000313" key="2">
    <source>
        <dbReference type="Proteomes" id="UP000239874"/>
    </source>
</evidence>
<sequence>MCILTFYKPGQDPDLDALHGGALANPHGHGYAIHTGDTILVGHGMNSDDVIAEFAQQRAKHPGGPALFHSRYATHGDRDTSNCHPFVVGGDQRTVLAHNGVLPDNVHPTAGDARSDTRIAAEDFLPTNPFGSLDSWTGRERFEHWLGSNKVVILTTDPAYKHPAYIFNERHGHWVGGTWYSNDSYLMREWASVDTDYIGFCEHCGALFEDEPFGPHCEYCGYCADCAHPFPHCACLQFDGDDRYADLLGLHHY</sequence>
<evidence type="ECO:0008006" key="3">
    <source>
        <dbReference type="Google" id="ProtNLM"/>
    </source>
</evidence>
<comment type="caution">
    <text evidence="1">The sequence shown here is derived from an EMBL/GenBank/DDBJ whole genome shotgun (WGS) entry which is preliminary data.</text>
</comment>
<proteinExistence type="predicted"/>
<dbReference type="EMBL" id="PSZC01000014">
    <property type="protein sequence ID" value="PPJ36473.1"/>
    <property type="molecule type" value="Genomic_DNA"/>
</dbReference>
<dbReference type="SUPFAM" id="SSF56235">
    <property type="entry name" value="N-terminal nucleophile aminohydrolases (Ntn hydrolases)"/>
    <property type="match status" value="1"/>
</dbReference>
<organism evidence="1 2">
    <name type="scientific">Nocardia nova</name>
    <dbReference type="NCBI Taxonomy" id="37330"/>
    <lineage>
        <taxon>Bacteria</taxon>
        <taxon>Bacillati</taxon>
        <taxon>Actinomycetota</taxon>
        <taxon>Actinomycetes</taxon>
        <taxon>Mycobacteriales</taxon>
        <taxon>Nocardiaceae</taxon>
        <taxon>Nocardia</taxon>
    </lineage>
</organism>
<evidence type="ECO:0000313" key="1">
    <source>
        <dbReference type="EMBL" id="PPJ36473.1"/>
    </source>
</evidence>
<dbReference type="Proteomes" id="UP000239874">
    <property type="component" value="Unassembled WGS sequence"/>
</dbReference>
<accession>A0A2S6AMP5</accession>
<dbReference type="InterPro" id="IPR029055">
    <property type="entry name" value="Ntn_hydrolases_N"/>
</dbReference>
<reference evidence="1 2" key="1">
    <citation type="submission" date="2018-02" db="EMBL/GenBank/DDBJ databases">
        <title>8 Nocardia nova and 1 Nocardia cyriacigeorgica strain used for evolution to TMP-SMX.</title>
        <authorList>
            <person name="Mehta H."/>
            <person name="Weng J."/>
            <person name="Shamoo Y."/>
        </authorList>
    </citation>
    <scope>NUCLEOTIDE SEQUENCE [LARGE SCALE GENOMIC DNA]</scope>
    <source>
        <strain evidence="1 2">MDA3139</strain>
    </source>
</reference>
<protein>
    <recommendedName>
        <fullName evidence="3">Glutamine amidotransferase type-2 domain-containing protein</fullName>
    </recommendedName>
</protein>
<dbReference type="AlphaFoldDB" id="A0A2S6AMP5"/>
<name>A0A2S6AMP5_9NOCA</name>
<dbReference type="Gene3D" id="3.60.20.10">
    <property type="entry name" value="Glutamine Phosphoribosylpyrophosphate, subunit 1, domain 1"/>
    <property type="match status" value="1"/>
</dbReference>